<dbReference type="Proteomes" id="UP000085678">
    <property type="component" value="Unplaced"/>
</dbReference>
<dbReference type="OrthoDB" id="6086192at2759"/>
<organism evidence="2 3">
    <name type="scientific">Lingula anatina</name>
    <name type="common">Brachiopod</name>
    <name type="synonym">Lingula unguis</name>
    <dbReference type="NCBI Taxonomy" id="7574"/>
    <lineage>
        <taxon>Eukaryota</taxon>
        <taxon>Metazoa</taxon>
        <taxon>Spiralia</taxon>
        <taxon>Lophotrochozoa</taxon>
        <taxon>Brachiopoda</taxon>
        <taxon>Linguliformea</taxon>
        <taxon>Lingulata</taxon>
        <taxon>Lingulida</taxon>
        <taxon>Linguloidea</taxon>
        <taxon>Lingulidae</taxon>
        <taxon>Lingula</taxon>
    </lineage>
</organism>
<dbReference type="InterPro" id="IPR000182">
    <property type="entry name" value="GNAT_dom"/>
</dbReference>
<dbReference type="InterPro" id="IPR016181">
    <property type="entry name" value="Acyl_CoA_acyltransferase"/>
</dbReference>
<reference evidence="3" key="1">
    <citation type="submission" date="2025-08" db="UniProtKB">
        <authorList>
            <consortium name="RefSeq"/>
        </authorList>
    </citation>
    <scope>IDENTIFICATION</scope>
    <source>
        <tissue evidence="3">Gonads</tissue>
    </source>
</reference>
<evidence type="ECO:0000313" key="2">
    <source>
        <dbReference type="Proteomes" id="UP000085678"/>
    </source>
</evidence>
<dbReference type="Pfam" id="PF24066">
    <property type="entry name" value="Hisat_C"/>
    <property type="match status" value="1"/>
</dbReference>
<dbReference type="Pfam" id="PF00583">
    <property type="entry name" value="Acetyltransf_1"/>
    <property type="match status" value="1"/>
</dbReference>
<proteinExistence type="predicted"/>
<dbReference type="InterPro" id="IPR056483">
    <property type="entry name" value="Hisat_C"/>
</dbReference>
<dbReference type="AlphaFoldDB" id="A0A1S3H663"/>
<evidence type="ECO:0000259" key="1">
    <source>
        <dbReference type="PROSITE" id="PS51186"/>
    </source>
</evidence>
<dbReference type="CDD" id="cd04301">
    <property type="entry name" value="NAT_SF"/>
    <property type="match status" value="1"/>
</dbReference>
<protein>
    <submittedName>
        <fullName evidence="3">Histidine N-acetyltransferase-like</fullName>
    </submittedName>
</protein>
<gene>
    <name evidence="3" type="primary">LOC106151758</name>
</gene>
<evidence type="ECO:0000313" key="3">
    <source>
        <dbReference type="RefSeq" id="XP_013380614.1"/>
    </source>
</evidence>
<dbReference type="PANTHER" id="PTHR47403">
    <property type="entry name" value="LOC100145250 PROTEIN"/>
    <property type="match status" value="1"/>
</dbReference>
<accession>A0A1S3H663</accession>
<dbReference type="SUPFAM" id="SSF55729">
    <property type="entry name" value="Acyl-CoA N-acyltransferases (Nat)"/>
    <property type="match status" value="1"/>
</dbReference>
<feature type="domain" description="N-acetyltransferase" evidence="1">
    <location>
        <begin position="4"/>
        <end position="173"/>
    </location>
</feature>
<dbReference type="PROSITE" id="PS51186">
    <property type="entry name" value="GNAT"/>
    <property type="match status" value="1"/>
</dbReference>
<dbReference type="InParanoid" id="A0A1S3H663"/>
<dbReference type="PANTHER" id="PTHR47403:SF6">
    <property type="entry name" value="N-ACETYLTRANSFERASE DOMAIN-CONTAINING PROTEIN"/>
    <property type="match status" value="1"/>
</dbReference>
<name>A0A1S3H663_LINAN</name>
<sequence>MENLTFKEATLQDYDAVMAINDNIYGGLDYLPDYYKLFMTMPSMTAFLAEKKGETVAFCIAQILDNETTLVLRAARVKEVYQGKGILKELTAHLKRKMKQMYPTIQRRCIVTLQTVGDEKPFPTGYVQICKKRMLSFYQQASIIEKKLMEMGESAGGIDVHQLGSEELQQLLGSKWALNLFPKEKVIINWVPYSIIPSNGPIIATESDAFLTHEENKDKAEQSPDVFSAVNFIFCKKIGLRLSLDLYGIRQSNMAVVKEHIVHHARNAVFKAKEAGCEGIHVELYVEVDAPLEELLGITSSLELKSSDFFVMNKEKYVYLLEAVL</sequence>
<dbReference type="Gene3D" id="3.40.630.30">
    <property type="match status" value="1"/>
</dbReference>
<dbReference type="KEGG" id="lak:106151758"/>
<dbReference type="GeneID" id="106151758"/>
<dbReference type="OMA" id="THEENKD"/>
<keyword evidence="2" id="KW-1185">Reference proteome</keyword>
<dbReference type="RefSeq" id="XP_013380614.1">
    <property type="nucleotide sequence ID" value="XM_013525160.1"/>
</dbReference>
<dbReference type="GO" id="GO:0016747">
    <property type="term" value="F:acyltransferase activity, transferring groups other than amino-acyl groups"/>
    <property type="evidence" value="ECO:0007669"/>
    <property type="project" value="InterPro"/>
</dbReference>